<evidence type="ECO:0000256" key="4">
    <source>
        <dbReference type="SAM" id="MobiDB-lite"/>
    </source>
</evidence>
<keyword evidence="2" id="KW-0677">Repeat</keyword>
<proteinExistence type="predicted"/>
<dbReference type="PANTHER" id="PTHR13720">
    <property type="entry name" value="WD-40 REPEAT PROTEIN"/>
    <property type="match status" value="1"/>
</dbReference>
<dbReference type="InterPro" id="IPR001680">
    <property type="entry name" value="WD40_rpt"/>
</dbReference>
<dbReference type="InterPro" id="IPR036322">
    <property type="entry name" value="WD40_repeat_dom_sf"/>
</dbReference>
<dbReference type="PROSITE" id="PS50082">
    <property type="entry name" value="WD_REPEATS_2"/>
    <property type="match status" value="1"/>
</dbReference>
<feature type="repeat" description="WD" evidence="3">
    <location>
        <begin position="797"/>
        <end position="830"/>
    </location>
</feature>
<dbReference type="EMBL" id="LN714496">
    <property type="protein sequence ID" value="CEL73913.1"/>
    <property type="molecule type" value="Genomic_DNA"/>
</dbReference>
<feature type="compositionally biased region" description="Polar residues" evidence="4">
    <location>
        <begin position="1339"/>
        <end position="1350"/>
    </location>
</feature>
<evidence type="ECO:0000256" key="1">
    <source>
        <dbReference type="ARBA" id="ARBA00022574"/>
    </source>
</evidence>
<feature type="region of interest" description="Disordered" evidence="4">
    <location>
        <begin position="1186"/>
        <end position="1205"/>
    </location>
</feature>
<name>A0A0F7UZE0_TOXGV</name>
<evidence type="ECO:0000313" key="6">
    <source>
        <dbReference type="EMBL" id="CEL73913.1"/>
    </source>
</evidence>
<dbReference type="Pfam" id="PF05018">
    <property type="entry name" value="CFA20_dom"/>
    <property type="match status" value="1"/>
</dbReference>
<protein>
    <submittedName>
        <fullName evidence="6">WD domain, G-beta repeat-containing protein</fullName>
    </submittedName>
</protein>
<dbReference type="Gene3D" id="2.130.10.10">
    <property type="entry name" value="YVTN repeat-like/Quinoprotein amine dehydrogenase"/>
    <property type="match status" value="2"/>
</dbReference>
<dbReference type="InterPro" id="IPR015943">
    <property type="entry name" value="WD40/YVTN_repeat-like_dom_sf"/>
</dbReference>
<sequence>MAQVRTEPGAGAAVLSAAERFCTETMYIMASIESTGIPEDVVLCHITYNQRGNVVRMTPGFSEYGKAFRATTPLGVPYEYTIDDVTQCDEGNKPVDAAIEPFPLRANPTAVPMIREEVWSAWGEIESFDRTGVHAIDSSSTKAFPNQHWDEIGPNKCGLSRDMLHQETRRSLLKQLQPWARALEWICPKFVLIGATSISCGANGSGLHVFSHDGTASINRANISGCSSTSKVSIVVNITKTGPYVNVLKAFPLHDEENCRCQGDVTEETVYMQIKAMQSRHFVIHLDISTIEKLCVRATFSNMVKEPKVTSRTIQYPCHPSPGVWTMLCINTPTLLGQYTRLVPKGMVLKSMQICANIKLRGIYTSDILYPQNMLPRGMRLSPKTTVEDCQWIYAPLGSRPDDVLPITGDESDDDEFFSCGKGDSCSKAEIRTTAAATDPNEGEEPGLRNSRNGTGIGGTGDQIAVEGMQADCSWISKSSNRGGGTAVTQGEPLLPSLFSRGALLQPSAFSGVIHAEEAKRHSPLSKQRESSGCHSCLPHLTQIWHVAGESPFCAAILQCPSLVAIRVFRFDSQCRCMVVAGIDTQRRQQLQIWDLSRLRSEGRCSLVARQVSDFDVACIKFSPFDEFCLISCGNENIRFWRIKNSHLPGCSVVLEAAARANCYTDLDFECSRTFQSVLSHAGEKWLAAARVFCSSTSGCVAQVDYVSRQLQRVYKLHAGPIWSLSVSDAFCATASEDGFIRVWPLTFQSCFMHVKSQEAAAVGVDGSEDGLQLLCTAADGSVGVLNLGSQQYQPLLRTHARPIRDAAVSEAWRELYTVSTDRSVRVWSLPDLHEAFEFQSSADLPTRVACHPLERVLAVGFDSGALRVFDIDAKPPQVMLEARHHLHSIRGIYFVRNAARDHRESHVDQSRCLLVAVDSCGAISIHDEQLEYQLTQRIENPGVHLPPGDMPPLAFSPGGEIMARYFDGRCICCFAFPSLLYKAKVCLPRPARRASASTLSALPYTASAKQGSTEGGAQITAYGFVGSGQGVLVVCSSDSKMRFYDLREAIPAPSDALLRVLSPSCLCTPPCRHCACPGFSQDLTLVQTRLLTKKATLSRLPIEIPLMSGAITAAIVTHFELDSQRGLMREEDNVTARAKDAFPQIALTAGTDNIVKLWNLDASPCLDRPRQRKGQLSFGWSACRSSRPSSGVVPGVSPSSPSRARSVFPSPVVNDLPPFQSFSGHLGTPFRLFVCGDLVVSVSSADVVLWAFQHRELEALAAQCVPLQFPQFRPPLCVHVDAARTKKNEERYESPHSLSLGKDLSGQFPVCRPTPVSGRSVVVLPSGPRHATRGGDTPDSSGMNGTEQAPGNPLRRMEASVAQAALCCSSQCSSSHPLACRSLSADSKTNTHSDLRGAPASESTSTNGGRPAASTDSDGRCQTEEVRCVETDCTYVEVIEPGDTSRLLQLRHIVGATVATSRGGCIWRPLQGERYKWATVASLLDNKIMLLLRKGKPVSSVDVQQTLDST</sequence>
<evidence type="ECO:0000256" key="2">
    <source>
        <dbReference type="ARBA" id="ARBA00022737"/>
    </source>
</evidence>
<feature type="region of interest" description="Disordered" evidence="4">
    <location>
        <begin position="1387"/>
        <end position="1422"/>
    </location>
</feature>
<dbReference type="Pfam" id="PF00400">
    <property type="entry name" value="WD40"/>
    <property type="match status" value="1"/>
</dbReference>
<feature type="region of interest" description="Disordered" evidence="4">
    <location>
        <begin position="1320"/>
        <end position="1357"/>
    </location>
</feature>
<evidence type="ECO:0000256" key="3">
    <source>
        <dbReference type="PROSITE-ProRule" id="PRU00221"/>
    </source>
</evidence>
<evidence type="ECO:0000259" key="5">
    <source>
        <dbReference type="Pfam" id="PF05018"/>
    </source>
</evidence>
<organism evidence="6">
    <name type="scientific">Toxoplasma gondii (strain ATCC 50861 / VEG)</name>
    <dbReference type="NCBI Taxonomy" id="432359"/>
    <lineage>
        <taxon>Eukaryota</taxon>
        <taxon>Sar</taxon>
        <taxon>Alveolata</taxon>
        <taxon>Apicomplexa</taxon>
        <taxon>Conoidasida</taxon>
        <taxon>Coccidia</taxon>
        <taxon>Eucoccidiorida</taxon>
        <taxon>Eimeriorina</taxon>
        <taxon>Sarcocystidae</taxon>
        <taxon>Toxoplasma</taxon>
    </lineage>
</organism>
<dbReference type="SUPFAM" id="SSF50978">
    <property type="entry name" value="WD40 repeat-like"/>
    <property type="match status" value="2"/>
</dbReference>
<keyword evidence="1 3" id="KW-0853">WD repeat</keyword>
<dbReference type="SMART" id="SM00320">
    <property type="entry name" value="WD40"/>
    <property type="match status" value="10"/>
</dbReference>
<accession>A0A0F7UZE0</accession>
<dbReference type="InterPro" id="IPR050630">
    <property type="entry name" value="WD_repeat_EMAP"/>
</dbReference>
<dbReference type="PANTHER" id="PTHR13720:SF24">
    <property type="entry name" value="WD REPEAT-CONTAINING PROTEIN 90"/>
    <property type="match status" value="1"/>
</dbReference>
<feature type="domain" description="CFA20" evidence="5">
    <location>
        <begin position="265"/>
        <end position="381"/>
    </location>
</feature>
<feature type="region of interest" description="Disordered" evidence="4">
    <location>
        <begin position="434"/>
        <end position="460"/>
    </location>
</feature>
<dbReference type="InterPro" id="IPR007714">
    <property type="entry name" value="CFA20_dom"/>
</dbReference>
<reference evidence="6" key="1">
    <citation type="journal article" date="2015" name="PLoS ONE">
        <title>Comprehensive Evaluation of Toxoplasma gondii VEG and Neospora caninum LIV Genomes with Tachyzoite Stage Transcriptome and Proteome Defines Novel Transcript Features.</title>
        <authorList>
            <person name="Ramaprasad A."/>
            <person name="Mourier T."/>
            <person name="Naeem R."/>
            <person name="Malas T.B."/>
            <person name="Moussa E."/>
            <person name="Panigrahi A."/>
            <person name="Vermont S.J."/>
            <person name="Otto T.D."/>
            <person name="Wastling J."/>
            <person name="Pain A."/>
        </authorList>
    </citation>
    <scope>NUCLEOTIDE SEQUENCE</scope>
    <source>
        <strain evidence="6">VEG</strain>
    </source>
</reference>
<gene>
    <name evidence="6" type="ORF">BN1205_047180</name>
</gene>